<name>R0LWS6_ANAPL</name>
<dbReference type="EMBL" id="KB742629">
    <property type="protein sequence ID" value="EOB06235.1"/>
    <property type="molecule type" value="Genomic_DNA"/>
</dbReference>
<dbReference type="AlphaFoldDB" id="R0LWS6"/>
<protein>
    <submittedName>
        <fullName evidence="2">Uncharacterized protein</fullName>
    </submittedName>
</protein>
<sequence>MLWLSPKATTCGKTDQSVLLSRKITLPDAQTTKFSWLLNVLGLTAETENCVWFSLIGVACLLFFGKTTLLQATKLINSTELIPKPYLPILDECPSELPYSQTTAGATRPAMSALIPLLLVLPEIHHRGSQHVRQHCNNCQGKKSYSQSWATGSKLQQTDRIAAAAHFSAKAVLSRNAKREGKARREKRDAEEHPQHPQSKEQQSSTPTETSTCPCLAADLQILQGVTLRISAVRAHYQGQAPQQQLADSPFATPVELGDTRTAGIGKADSNNMIPMWFSALLSVRLYPIVQFRTGTEVIQNHLNNAFKVVQQCKLRTSPCYVKISIIKLERHRSLSVPATTALILPRKEEILKEGMGIPPWEVHS</sequence>
<evidence type="ECO:0000313" key="3">
    <source>
        <dbReference type="Proteomes" id="UP000296049"/>
    </source>
</evidence>
<feature type="region of interest" description="Disordered" evidence="1">
    <location>
        <begin position="172"/>
        <end position="211"/>
    </location>
</feature>
<gene>
    <name evidence="2" type="ORF">Anapl_01248</name>
</gene>
<feature type="compositionally biased region" description="Basic and acidic residues" evidence="1">
    <location>
        <begin position="186"/>
        <end position="199"/>
    </location>
</feature>
<accession>R0LWS6</accession>
<dbReference type="Proteomes" id="UP000296049">
    <property type="component" value="Unassembled WGS sequence"/>
</dbReference>
<reference evidence="3" key="1">
    <citation type="journal article" date="2013" name="Nat. Genet.">
        <title>The duck genome and transcriptome provide insight into an avian influenza virus reservoir species.</title>
        <authorList>
            <person name="Huang Y."/>
            <person name="Li Y."/>
            <person name="Burt D.W."/>
            <person name="Chen H."/>
            <person name="Zhang Y."/>
            <person name="Qian W."/>
            <person name="Kim H."/>
            <person name="Gan S."/>
            <person name="Zhao Y."/>
            <person name="Li J."/>
            <person name="Yi K."/>
            <person name="Feng H."/>
            <person name="Zhu P."/>
            <person name="Li B."/>
            <person name="Liu Q."/>
            <person name="Fairley S."/>
            <person name="Magor K.E."/>
            <person name="Du Z."/>
            <person name="Hu X."/>
            <person name="Goodman L."/>
            <person name="Tafer H."/>
            <person name="Vignal A."/>
            <person name="Lee T."/>
            <person name="Kim K.W."/>
            <person name="Sheng Z."/>
            <person name="An Y."/>
            <person name="Searle S."/>
            <person name="Herrero J."/>
            <person name="Groenen M.A."/>
            <person name="Crooijmans R.P."/>
            <person name="Faraut T."/>
            <person name="Cai Q."/>
            <person name="Webster R.G."/>
            <person name="Aldridge J.R."/>
            <person name="Warren W.C."/>
            <person name="Bartschat S."/>
            <person name="Kehr S."/>
            <person name="Marz M."/>
            <person name="Stadler P.F."/>
            <person name="Smith J."/>
            <person name="Kraus R.H."/>
            <person name="Zhao Y."/>
            <person name="Ren L."/>
            <person name="Fei J."/>
            <person name="Morisson M."/>
            <person name="Kaiser P."/>
            <person name="Griffin D.K."/>
            <person name="Rao M."/>
            <person name="Pitel F."/>
            <person name="Wang J."/>
            <person name="Li N."/>
        </authorList>
    </citation>
    <scope>NUCLEOTIDE SEQUENCE [LARGE SCALE GENOMIC DNA]</scope>
</reference>
<organism evidence="2 3">
    <name type="scientific">Anas platyrhynchos</name>
    <name type="common">Mallard</name>
    <name type="synonym">Anas boschas</name>
    <dbReference type="NCBI Taxonomy" id="8839"/>
    <lineage>
        <taxon>Eukaryota</taxon>
        <taxon>Metazoa</taxon>
        <taxon>Chordata</taxon>
        <taxon>Craniata</taxon>
        <taxon>Vertebrata</taxon>
        <taxon>Euteleostomi</taxon>
        <taxon>Archelosauria</taxon>
        <taxon>Archosauria</taxon>
        <taxon>Dinosauria</taxon>
        <taxon>Saurischia</taxon>
        <taxon>Theropoda</taxon>
        <taxon>Coelurosauria</taxon>
        <taxon>Aves</taxon>
        <taxon>Neognathae</taxon>
        <taxon>Galloanserae</taxon>
        <taxon>Anseriformes</taxon>
        <taxon>Anatidae</taxon>
        <taxon>Anatinae</taxon>
        <taxon>Anas</taxon>
    </lineage>
</organism>
<evidence type="ECO:0000256" key="1">
    <source>
        <dbReference type="SAM" id="MobiDB-lite"/>
    </source>
</evidence>
<keyword evidence="3" id="KW-1185">Reference proteome</keyword>
<feature type="compositionally biased region" description="Low complexity" evidence="1">
    <location>
        <begin position="200"/>
        <end position="211"/>
    </location>
</feature>
<evidence type="ECO:0000313" key="2">
    <source>
        <dbReference type="EMBL" id="EOB06235.1"/>
    </source>
</evidence>
<proteinExistence type="predicted"/>